<evidence type="ECO:0000313" key="2">
    <source>
        <dbReference type="Proteomes" id="UP000284219"/>
    </source>
</evidence>
<evidence type="ECO:0000313" key="1">
    <source>
        <dbReference type="EMBL" id="RKD23844.1"/>
    </source>
</evidence>
<comment type="caution">
    <text evidence="1">The sequence shown here is derived from an EMBL/GenBank/DDBJ whole genome shotgun (WGS) entry which is preliminary data.</text>
</comment>
<accession>A0A419SIH7</accession>
<proteinExistence type="predicted"/>
<gene>
    <name evidence="1" type="ORF">BEP19_05285</name>
</gene>
<dbReference type="OrthoDB" id="2970588at2"/>
<dbReference type="EMBL" id="MCHY01000008">
    <property type="protein sequence ID" value="RKD23844.1"/>
    <property type="molecule type" value="Genomic_DNA"/>
</dbReference>
<dbReference type="AlphaFoldDB" id="A0A419SIH7"/>
<reference evidence="1 2" key="1">
    <citation type="submission" date="2016-08" db="EMBL/GenBank/DDBJ databases">
        <title>Novel Firmicute Genomes.</title>
        <authorList>
            <person name="Poppleton D.I."/>
            <person name="Gribaldo S."/>
        </authorList>
    </citation>
    <scope>NUCLEOTIDE SEQUENCE [LARGE SCALE GENOMIC DNA]</scope>
    <source>
        <strain evidence="1 2">RAOx-1</strain>
    </source>
</reference>
<organism evidence="1 2">
    <name type="scientific">Ammoniphilus oxalaticus</name>
    <dbReference type="NCBI Taxonomy" id="66863"/>
    <lineage>
        <taxon>Bacteria</taxon>
        <taxon>Bacillati</taxon>
        <taxon>Bacillota</taxon>
        <taxon>Bacilli</taxon>
        <taxon>Bacillales</taxon>
        <taxon>Paenibacillaceae</taxon>
        <taxon>Aneurinibacillus group</taxon>
        <taxon>Ammoniphilus</taxon>
    </lineage>
</organism>
<keyword evidence="2" id="KW-1185">Reference proteome</keyword>
<dbReference type="Proteomes" id="UP000284219">
    <property type="component" value="Unassembled WGS sequence"/>
</dbReference>
<protein>
    <submittedName>
        <fullName evidence="1">Uncharacterized protein</fullName>
    </submittedName>
</protein>
<sequence length="131" mass="15232">MFFHGIDFKYLEQKYPFLYPDAYVTTKNEEQLADRQHLIEQFGFEPVHLLESAPGYSAKTCIKECFRFGEIVLVFKEVTEPIIQLSQHEIGARYLDIRTCQYIFTRSAKQAQIRLLGLKQPIIACSNGPRP</sequence>
<name>A0A419SIH7_9BACL</name>
<dbReference type="RefSeq" id="WP_120189072.1">
    <property type="nucleotide sequence ID" value="NZ_MCHY01000008.1"/>
</dbReference>